<dbReference type="InterPro" id="IPR006558">
    <property type="entry name" value="LamG-like"/>
</dbReference>
<dbReference type="InterPro" id="IPR000601">
    <property type="entry name" value="PKD_dom"/>
</dbReference>
<dbReference type="Proteomes" id="UP000309133">
    <property type="component" value="Unassembled WGS sequence"/>
</dbReference>
<dbReference type="GO" id="GO:0005975">
    <property type="term" value="P:carbohydrate metabolic process"/>
    <property type="evidence" value="ECO:0007669"/>
    <property type="project" value="UniProtKB-ARBA"/>
</dbReference>
<feature type="domain" description="Laminin G" evidence="4">
    <location>
        <begin position="605"/>
        <end position="778"/>
    </location>
</feature>
<evidence type="ECO:0000256" key="1">
    <source>
        <dbReference type="ARBA" id="ARBA00022729"/>
    </source>
</evidence>
<dbReference type="Pfam" id="PF18911">
    <property type="entry name" value="PKD_4"/>
    <property type="match status" value="1"/>
</dbReference>
<keyword evidence="2" id="KW-1015">Disulfide bond</keyword>
<organism evidence="6 7">
    <name type="scientific">Naasia lichenicola</name>
    <dbReference type="NCBI Taxonomy" id="2565933"/>
    <lineage>
        <taxon>Bacteria</taxon>
        <taxon>Bacillati</taxon>
        <taxon>Actinomycetota</taxon>
        <taxon>Actinomycetes</taxon>
        <taxon>Micrococcales</taxon>
        <taxon>Microbacteriaceae</taxon>
        <taxon>Naasia</taxon>
    </lineage>
</organism>
<dbReference type="InterPro" id="IPR022409">
    <property type="entry name" value="PKD/Chitinase_dom"/>
</dbReference>
<feature type="signal peptide" evidence="3">
    <location>
        <begin position="1"/>
        <end position="32"/>
    </location>
</feature>
<dbReference type="InterPro" id="IPR035986">
    <property type="entry name" value="PKD_dom_sf"/>
</dbReference>
<accession>A0A4S4FKW0</accession>
<evidence type="ECO:0000313" key="6">
    <source>
        <dbReference type="EMBL" id="THG30798.1"/>
    </source>
</evidence>
<feature type="chain" id="PRO_5020292635" evidence="3">
    <location>
        <begin position="33"/>
        <end position="1081"/>
    </location>
</feature>
<dbReference type="InterPro" id="IPR013320">
    <property type="entry name" value="ConA-like_dom_sf"/>
</dbReference>
<evidence type="ECO:0000313" key="7">
    <source>
        <dbReference type="Proteomes" id="UP000309133"/>
    </source>
</evidence>
<reference evidence="6 7" key="1">
    <citation type="submission" date="2019-04" db="EMBL/GenBank/DDBJ databases">
        <authorList>
            <person name="Jiang L."/>
        </authorList>
    </citation>
    <scope>NUCLEOTIDE SEQUENCE [LARGE SCALE GENOMIC DNA]</scope>
    <source>
        <strain evidence="6 7">YIM 131853</strain>
    </source>
</reference>
<proteinExistence type="predicted"/>
<dbReference type="EMBL" id="SSSM01000004">
    <property type="protein sequence ID" value="THG30798.1"/>
    <property type="molecule type" value="Genomic_DNA"/>
</dbReference>
<dbReference type="InterPro" id="IPR013783">
    <property type="entry name" value="Ig-like_fold"/>
</dbReference>
<dbReference type="Gene3D" id="2.60.40.10">
    <property type="entry name" value="Immunoglobulins"/>
    <property type="match status" value="2"/>
</dbReference>
<dbReference type="SUPFAM" id="SSF49299">
    <property type="entry name" value="PKD domain"/>
    <property type="match status" value="1"/>
</dbReference>
<feature type="domain" description="PKD" evidence="5">
    <location>
        <begin position="786"/>
        <end position="870"/>
    </location>
</feature>
<dbReference type="SMART" id="SM00089">
    <property type="entry name" value="PKD"/>
    <property type="match status" value="1"/>
</dbReference>
<dbReference type="Gene3D" id="2.60.120.200">
    <property type="match status" value="1"/>
</dbReference>
<dbReference type="InterPro" id="IPR011047">
    <property type="entry name" value="Quinoprotein_ADH-like_sf"/>
</dbReference>
<keyword evidence="7" id="KW-1185">Reference proteome</keyword>
<dbReference type="SUPFAM" id="SSF49899">
    <property type="entry name" value="Concanavalin A-like lectins/glucanases"/>
    <property type="match status" value="1"/>
</dbReference>
<evidence type="ECO:0000259" key="5">
    <source>
        <dbReference type="PROSITE" id="PS50093"/>
    </source>
</evidence>
<dbReference type="OrthoDB" id="9802683at2"/>
<sequence>MPLALTTRLRAVAVSAVLLTTAGLLTAMPAQADTSPVSGTPETVSTDPLPTVQIDGIVWSQVIVGNTVYVGGQFANARPAGNAVGVGNIARSNLLAYNLSTGVLIASFAPTLNGQVNSLSASPDGTRLYVGGTFTTVNGVTRNRVAAFTVATGALVTSWAPSFNSAVDVVKATNSTVYVGGNFTAVGGTSRTRAASVSATTGAVTTFAPVAEGGRVRGIAVSPDATKVVLAGSFTTLNSSGNPGYGMGEVTATTGSSLAWAVNTKVRNAGANSAIYSLTSDDTAVYGTGYTFGTGGNLEGAFRAEWSTGALTWADSCLGDTYSLALTSSIAYVAGHHHDCSTEGGFPQTSPDWSYQRGMAYAKVGAGAVSTGTKWAGVAAPTALNWWPDFNTGTVSGQGQGPWSVAANEQYVVYGGEFTKVNNGAQQGLVRFAVKSIAPNDDGPRLSGSSYLPTAVSYASGTVKVNWRANYDRDNELLTYELLRDGNTTTPIYTTTASSKNWYLRPNLTFTDTGLTAGSTHTYKVRVTDPFGNVATGNSVSVTAAASGSLSSYATTILNDSPTSYWRLGESTTTVADLAGTNNAVATSTVTRSQAGALANDTDTAARFSGSSSSYVSTQTAVLPPNTVSVEAWFKTTASTRGKIVGFGNVASGSSTNNYDRDITIDSSGRLSFGVRSGTATVSVSSSASGYNNGAWHHAVATVGSAGIKLYVDGVQVASRTDATAAWWTYPGYWRIGGDTASAGSSYFNGTVDDVAVYSSALTAAQVSSHYTAGKTGTGTTSNAAPTASFTSSATGLALSVDGSASRDADGTIASYAWSFGDGSTATGATASHTYASAGAYTVILTAKDDKGATGTSTRSISVSTTTTPPATGTVANDDFTRTVSGGLGAAVIGGAWTNSSSTSTVYSVDGASGRLSTAAAGKTYESYLTGATSSSVDVTSTVAFSAVPVGGSAFASVIARRVGTVDYRARAVVAAGGAVSLQLQASGSTLTSVAVSGLSYAVGDRLQVRVQATGTSPTTLRAKVWKVGSTEPAAWQLTTTDATAALQGTGYLGLGSYVGSAVTTLPVTVSFDDYLATTVQ</sequence>
<evidence type="ECO:0000256" key="3">
    <source>
        <dbReference type="SAM" id="SignalP"/>
    </source>
</evidence>
<gene>
    <name evidence="6" type="ORF">E6C64_09170</name>
</gene>
<evidence type="ECO:0000256" key="2">
    <source>
        <dbReference type="ARBA" id="ARBA00023157"/>
    </source>
</evidence>
<dbReference type="PROSITE" id="PS50025">
    <property type="entry name" value="LAM_G_DOMAIN"/>
    <property type="match status" value="1"/>
</dbReference>
<dbReference type="InterPro" id="IPR001791">
    <property type="entry name" value="Laminin_G"/>
</dbReference>
<dbReference type="SMART" id="SM00560">
    <property type="entry name" value="LamGL"/>
    <property type="match status" value="1"/>
</dbReference>
<dbReference type="SUPFAM" id="SSF50998">
    <property type="entry name" value="Quinoprotein alcohol dehydrogenase-like"/>
    <property type="match status" value="1"/>
</dbReference>
<dbReference type="RefSeq" id="WP_136427211.1">
    <property type="nucleotide sequence ID" value="NZ_SSSM01000004.1"/>
</dbReference>
<protein>
    <submittedName>
        <fullName evidence="6">PKD domain-containing protein</fullName>
    </submittedName>
</protein>
<keyword evidence="1 3" id="KW-0732">Signal</keyword>
<name>A0A4S4FKW0_9MICO</name>
<dbReference type="PROSITE" id="PS50093">
    <property type="entry name" value="PKD"/>
    <property type="match status" value="1"/>
</dbReference>
<dbReference type="CDD" id="cd00146">
    <property type="entry name" value="PKD"/>
    <property type="match status" value="1"/>
</dbReference>
<dbReference type="Pfam" id="PF13385">
    <property type="entry name" value="Laminin_G_3"/>
    <property type="match status" value="1"/>
</dbReference>
<evidence type="ECO:0000259" key="4">
    <source>
        <dbReference type="PROSITE" id="PS50025"/>
    </source>
</evidence>
<comment type="caution">
    <text evidence="6">The sequence shown here is derived from an EMBL/GenBank/DDBJ whole genome shotgun (WGS) entry which is preliminary data.</text>
</comment>
<dbReference type="AlphaFoldDB" id="A0A4S4FKW0"/>